<keyword evidence="2" id="KW-1133">Transmembrane helix</keyword>
<protein>
    <submittedName>
        <fullName evidence="3">TIGR01906 family membrane protein</fullName>
    </submittedName>
</protein>
<evidence type="ECO:0000256" key="1">
    <source>
        <dbReference type="SAM" id="MobiDB-lite"/>
    </source>
</evidence>
<keyword evidence="2" id="KW-0812">Transmembrane</keyword>
<dbReference type="Pfam" id="PF07314">
    <property type="entry name" value="Lit"/>
    <property type="match status" value="1"/>
</dbReference>
<sequence>MAPNNEGREWENLAPAINDHQADTPSGAGADKEQAAGSARTTDKLLRARRAETVSESGKTVDRPAALTHDVDAAAEQPPVAEENDGLATGEASTADEVSEGPLQHRGQESDVAAVVASTAAPKTPARIADQQTEAAERANAREIAVNDRPRFLRLRQIIIALAVPLVTLALSVRLIATTGFLWLAYHRPGFPADSYGFDAAERMRLGSYGLEYICNFAPSTYLSELTNAQGHKWFLAKEVAHMTDVKHVMIVAMILATAWAALALFSSHSLKERAPGAIRKSIFAGSWITLVLMIALGVLGALGWESFFTRFHELFFPQGNWMFRASDTLIRLYPPQFWVDAGIAVAALALLFTILVMVLSWPTKFRRERARKNAADRLALKQKLSQD</sequence>
<dbReference type="EMBL" id="CP061539">
    <property type="protein sequence ID" value="QNV37355.1"/>
    <property type="molecule type" value="Genomic_DNA"/>
</dbReference>
<reference evidence="3 4" key="1">
    <citation type="submission" date="2020-09" db="EMBL/GenBank/DDBJ databases">
        <title>Investigation of environmental microbes.</title>
        <authorList>
            <person name="Ou Y."/>
            <person name="Kang Q."/>
        </authorList>
    </citation>
    <scope>NUCLEOTIDE SEQUENCE [LARGE SCALE GENOMIC DNA]</scope>
    <source>
        <strain evidence="3 4">KJZ-14</strain>
    </source>
</reference>
<feature type="transmembrane region" description="Helical" evidence="2">
    <location>
        <begin position="249"/>
        <end position="271"/>
    </location>
</feature>
<dbReference type="InterPro" id="IPR010178">
    <property type="entry name" value="Lit"/>
</dbReference>
<dbReference type="GeneID" id="96624371"/>
<feature type="transmembrane region" description="Helical" evidence="2">
    <location>
        <begin position="158"/>
        <end position="186"/>
    </location>
</feature>
<dbReference type="NCBIfam" id="TIGR01906">
    <property type="entry name" value="integ_TIGR01906"/>
    <property type="match status" value="1"/>
</dbReference>
<feature type="transmembrane region" description="Helical" evidence="2">
    <location>
        <begin position="283"/>
        <end position="305"/>
    </location>
</feature>
<feature type="region of interest" description="Disordered" evidence="1">
    <location>
        <begin position="1"/>
        <end position="108"/>
    </location>
</feature>
<feature type="compositionally biased region" description="Basic and acidic residues" evidence="1">
    <location>
        <begin position="41"/>
        <end position="53"/>
    </location>
</feature>
<proteinExistence type="predicted"/>
<evidence type="ECO:0000256" key="2">
    <source>
        <dbReference type="SAM" id="Phobius"/>
    </source>
</evidence>
<evidence type="ECO:0000313" key="3">
    <source>
        <dbReference type="EMBL" id="QNV37355.1"/>
    </source>
</evidence>
<evidence type="ECO:0000313" key="4">
    <source>
        <dbReference type="Proteomes" id="UP000516404"/>
    </source>
</evidence>
<organism evidence="3 4">
    <name type="scientific">Rothia terrae</name>
    <dbReference type="NCBI Taxonomy" id="396015"/>
    <lineage>
        <taxon>Bacteria</taxon>
        <taxon>Bacillati</taxon>
        <taxon>Actinomycetota</taxon>
        <taxon>Actinomycetes</taxon>
        <taxon>Micrococcales</taxon>
        <taxon>Micrococcaceae</taxon>
        <taxon>Rothia</taxon>
    </lineage>
</organism>
<dbReference type="AlphaFoldDB" id="A0A7H2BCF9"/>
<dbReference type="RefSeq" id="WP_190724258.1">
    <property type="nucleotide sequence ID" value="NZ_CP061539.1"/>
</dbReference>
<feature type="transmembrane region" description="Helical" evidence="2">
    <location>
        <begin position="338"/>
        <end position="362"/>
    </location>
</feature>
<dbReference type="Proteomes" id="UP000516404">
    <property type="component" value="Chromosome"/>
</dbReference>
<gene>
    <name evidence="3" type="ORF">IDM49_08965</name>
</gene>
<keyword evidence="2" id="KW-0472">Membrane</keyword>
<accession>A0A7H2BCF9</accession>
<keyword evidence="4" id="KW-1185">Reference proteome</keyword>
<name>A0A7H2BCF9_9MICC</name>
<dbReference type="KEGG" id="rter:IDM49_08965"/>
<feature type="compositionally biased region" description="Basic and acidic residues" evidence="1">
    <location>
        <begin position="1"/>
        <end position="11"/>
    </location>
</feature>